<organism evidence="3 4">
    <name type="scientific">Rubripirellula obstinata</name>
    <dbReference type="NCBI Taxonomy" id="406547"/>
    <lineage>
        <taxon>Bacteria</taxon>
        <taxon>Pseudomonadati</taxon>
        <taxon>Planctomycetota</taxon>
        <taxon>Planctomycetia</taxon>
        <taxon>Pirellulales</taxon>
        <taxon>Pirellulaceae</taxon>
        <taxon>Rubripirellula</taxon>
    </lineage>
</organism>
<dbReference type="InterPro" id="IPR013022">
    <property type="entry name" value="Xyl_isomerase-like_TIM-brl"/>
</dbReference>
<evidence type="ECO:0000259" key="2">
    <source>
        <dbReference type="Pfam" id="PF01261"/>
    </source>
</evidence>
<dbReference type="PANTHER" id="PTHR12110:SF41">
    <property type="entry name" value="INOSOSE DEHYDRATASE"/>
    <property type="match status" value="1"/>
</dbReference>
<keyword evidence="3" id="KW-0413">Isomerase</keyword>
<dbReference type="InterPro" id="IPR006311">
    <property type="entry name" value="TAT_signal"/>
</dbReference>
<dbReference type="PROSITE" id="PS51318">
    <property type="entry name" value="TAT"/>
    <property type="match status" value="1"/>
</dbReference>
<keyword evidence="1" id="KW-0732">Signal</keyword>
<dbReference type="EMBL" id="VRLW01000001">
    <property type="protein sequence ID" value="KAA1260613.1"/>
    <property type="molecule type" value="Genomic_DNA"/>
</dbReference>
<sequence precursor="true">MPTRRTFLATTAATALARSAFAGDASAESESNSICVFTKPFQSLTFDELAQQTAAVGFGGIEAPIRPGGHIEPEAVPDKLPELVESLRKQNLKLTVLTSNINDASDPITESVLSTTASLGIRYYRMQYFKYDEGKSITKQIDQWNRRMKDLAALNKQLGITGVYQNHAGRNYFGAAIWDLHRGLDGIDPNDIGVAYDIRHAAVEAGMSWPINFQLIRDHVQVVYVKDFTWGESGLTNVPLGQGEVDPNFFSMLKKANFRGPISLHQEYIDHRNPKLVPQHWAAIKSDFQTLKFWL</sequence>
<gene>
    <name evidence="3" type="ORF">LF1_31530</name>
</gene>
<dbReference type="SUPFAM" id="SSF51658">
    <property type="entry name" value="Xylose isomerase-like"/>
    <property type="match status" value="1"/>
</dbReference>
<comment type="caution">
    <text evidence="3">The sequence shown here is derived from an EMBL/GenBank/DDBJ whole genome shotgun (WGS) entry which is preliminary data.</text>
</comment>
<keyword evidence="4" id="KW-1185">Reference proteome</keyword>
<name>A0A5B1CMN0_9BACT</name>
<feature type="chain" id="PRO_5023089167" evidence="1">
    <location>
        <begin position="23"/>
        <end position="295"/>
    </location>
</feature>
<accession>A0A5B1CMN0</accession>
<dbReference type="InterPro" id="IPR036237">
    <property type="entry name" value="Xyl_isomerase-like_sf"/>
</dbReference>
<dbReference type="Pfam" id="PF01261">
    <property type="entry name" value="AP_endonuc_2"/>
    <property type="match status" value="1"/>
</dbReference>
<dbReference type="PANTHER" id="PTHR12110">
    <property type="entry name" value="HYDROXYPYRUVATE ISOMERASE"/>
    <property type="match status" value="1"/>
</dbReference>
<evidence type="ECO:0000313" key="4">
    <source>
        <dbReference type="Proteomes" id="UP000322699"/>
    </source>
</evidence>
<dbReference type="RefSeq" id="WP_068262370.1">
    <property type="nucleotide sequence ID" value="NZ_LWSK01000035.1"/>
</dbReference>
<dbReference type="InterPro" id="IPR050312">
    <property type="entry name" value="IolE/XylAMocC-like"/>
</dbReference>
<evidence type="ECO:0000256" key="1">
    <source>
        <dbReference type="SAM" id="SignalP"/>
    </source>
</evidence>
<evidence type="ECO:0000313" key="3">
    <source>
        <dbReference type="EMBL" id="KAA1260613.1"/>
    </source>
</evidence>
<dbReference type="Proteomes" id="UP000322699">
    <property type="component" value="Unassembled WGS sequence"/>
</dbReference>
<proteinExistence type="predicted"/>
<protein>
    <submittedName>
        <fullName evidence="3">Xylose isomerase-like TIM barrel</fullName>
    </submittedName>
</protein>
<dbReference type="GO" id="GO:0016853">
    <property type="term" value="F:isomerase activity"/>
    <property type="evidence" value="ECO:0007669"/>
    <property type="project" value="UniProtKB-KW"/>
</dbReference>
<feature type="signal peptide" evidence="1">
    <location>
        <begin position="1"/>
        <end position="22"/>
    </location>
</feature>
<feature type="domain" description="Xylose isomerase-like TIM barrel" evidence="2">
    <location>
        <begin position="52"/>
        <end position="270"/>
    </location>
</feature>
<reference evidence="3 4" key="1">
    <citation type="submission" date="2019-08" db="EMBL/GenBank/DDBJ databases">
        <title>Deep-cultivation of Planctomycetes and their phenomic and genomic characterization uncovers novel biology.</title>
        <authorList>
            <person name="Wiegand S."/>
            <person name="Jogler M."/>
            <person name="Boedeker C."/>
            <person name="Pinto D."/>
            <person name="Vollmers J."/>
            <person name="Rivas-Marin E."/>
            <person name="Kohn T."/>
            <person name="Peeters S.H."/>
            <person name="Heuer A."/>
            <person name="Rast P."/>
            <person name="Oberbeckmann S."/>
            <person name="Bunk B."/>
            <person name="Jeske O."/>
            <person name="Meyerdierks A."/>
            <person name="Storesund J.E."/>
            <person name="Kallscheuer N."/>
            <person name="Luecker S."/>
            <person name="Lage O.M."/>
            <person name="Pohl T."/>
            <person name="Merkel B.J."/>
            <person name="Hornburger P."/>
            <person name="Mueller R.-W."/>
            <person name="Bruemmer F."/>
            <person name="Labrenz M."/>
            <person name="Spormann A.M."/>
            <person name="Op Den Camp H."/>
            <person name="Overmann J."/>
            <person name="Amann R."/>
            <person name="Jetten M.S.M."/>
            <person name="Mascher T."/>
            <person name="Medema M.H."/>
            <person name="Devos D.P."/>
            <person name="Kaster A.-K."/>
            <person name="Ovreas L."/>
            <person name="Rohde M."/>
            <person name="Galperin M.Y."/>
            <person name="Jogler C."/>
        </authorList>
    </citation>
    <scope>NUCLEOTIDE SEQUENCE [LARGE SCALE GENOMIC DNA]</scope>
    <source>
        <strain evidence="3 4">LF1</strain>
    </source>
</reference>
<dbReference type="AlphaFoldDB" id="A0A5B1CMN0"/>
<dbReference type="Gene3D" id="3.20.20.150">
    <property type="entry name" value="Divalent-metal-dependent TIM barrel enzymes"/>
    <property type="match status" value="1"/>
</dbReference>
<dbReference type="OrthoDB" id="248282at2"/>